<keyword evidence="1 7" id="KW-1003">Cell membrane</keyword>
<comment type="caution">
    <text evidence="8">The sequence shown here is derived from an EMBL/GenBank/DDBJ whole genome shotgun (WGS) entry which is preliminary data.</text>
</comment>
<name>A0A923SQ24_9FIRM</name>
<organism evidence="8 9">
    <name type="scientific">Zhenpiania hominis</name>
    <dbReference type="NCBI Taxonomy" id="2763644"/>
    <lineage>
        <taxon>Bacteria</taxon>
        <taxon>Bacillati</taxon>
        <taxon>Bacillota</taxon>
        <taxon>Clostridia</taxon>
        <taxon>Peptostreptococcales</taxon>
        <taxon>Anaerovoracaceae</taxon>
        <taxon>Zhenpiania</taxon>
    </lineage>
</organism>
<evidence type="ECO:0000256" key="4">
    <source>
        <dbReference type="ARBA" id="ARBA00023136"/>
    </source>
</evidence>
<comment type="catalytic activity">
    <reaction evidence="7">
        <text>a peptidoglycan chain = a peptidoglycan chain with N-acetyl-1,6-anhydromuramyl-[peptide] at the reducing end + a peptidoglycan chain with N-acetylglucosamine at the non-reducing end.</text>
        <dbReference type="EC" id="4.2.2.29"/>
    </reaction>
</comment>
<protein>
    <recommendedName>
        <fullName evidence="7">Endolytic murein transglycosylase</fullName>
        <ecNumber evidence="7">4.2.2.29</ecNumber>
    </recommendedName>
    <alternativeName>
        <fullName evidence="7">Peptidoglycan lytic transglycosylase</fullName>
    </alternativeName>
    <alternativeName>
        <fullName evidence="7">Peptidoglycan polymerization terminase</fullName>
    </alternativeName>
</protein>
<dbReference type="EC" id="4.2.2.29" evidence="7"/>
<evidence type="ECO:0000256" key="3">
    <source>
        <dbReference type="ARBA" id="ARBA00022989"/>
    </source>
</evidence>
<dbReference type="InterPro" id="IPR003770">
    <property type="entry name" value="MLTG-like"/>
</dbReference>
<dbReference type="AlphaFoldDB" id="A0A923SQ24"/>
<evidence type="ECO:0000256" key="7">
    <source>
        <dbReference type="HAMAP-Rule" id="MF_02065"/>
    </source>
</evidence>
<evidence type="ECO:0000256" key="1">
    <source>
        <dbReference type="ARBA" id="ARBA00022475"/>
    </source>
</evidence>
<keyword evidence="5 7" id="KW-0456">Lyase</keyword>
<evidence type="ECO:0000256" key="2">
    <source>
        <dbReference type="ARBA" id="ARBA00022692"/>
    </source>
</evidence>
<accession>A0A923SQ24</accession>
<dbReference type="CDD" id="cd08010">
    <property type="entry name" value="MltG_like"/>
    <property type="match status" value="1"/>
</dbReference>
<keyword evidence="2 7" id="KW-0812">Transmembrane</keyword>
<sequence>MKTLLLILLLVVIVLAGALFFYVHGISAADPGNKEKIQITVEPGTGALQILNQLDEAGLVNNTMCGKIFVRLSSPEEIQANTYILNKSMTLTEIFDAMNTGNPKYISQSKFTVIEGATIPQAAEAIAKESGLSEEEILEKWSDRDYLNKLIDQYWFLTDDILNKDIKYPLEGYLYPETYFLDSEDPDIEEITASMLDKTDEVLTPLKDEISNKLDMSVHEFLSFASIVERESLFEDDRPMIAGVFKNRLDQNMALQSDITVNYALDKTGVNVSIADTQVDSKYNTYKYKGLPVGPICAVPERTMEDCINYEPNDYLFFFATEDGDVLYSKTYEEHQKVVEENRWY</sequence>
<keyword evidence="9" id="KW-1185">Reference proteome</keyword>
<reference evidence="8" key="1">
    <citation type="submission" date="2020-08" db="EMBL/GenBank/DDBJ databases">
        <title>Genome public.</title>
        <authorList>
            <person name="Liu C."/>
            <person name="Sun Q."/>
        </authorList>
    </citation>
    <scope>NUCLEOTIDE SEQUENCE</scope>
    <source>
        <strain evidence="8">BX12</strain>
    </source>
</reference>
<dbReference type="Gene3D" id="3.30.1490.480">
    <property type="entry name" value="Endolytic murein transglycosylase"/>
    <property type="match status" value="1"/>
</dbReference>
<dbReference type="GO" id="GO:0071555">
    <property type="term" value="P:cell wall organization"/>
    <property type="evidence" value="ECO:0007669"/>
    <property type="project" value="UniProtKB-KW"/>
</dbReference>
<dbReference type="GO" id="GO:0008932">
    <property type="term" value="F:lytic endotransglycosylase activity"/>
    <property type="evidence" value="ECO:0007669"/>
    <property type="project" value="UniProtKB-UniRule"/>
</dbReference>
<dbReference type="PANTHER" id="PTHR30518:SF2">
    <property type="entry name" value="ENDOLYTIC MUREIN TRANSGLYCOSYLASE"/>
    <property type="match status" value="1"/>
</dbReference>
<evidence type="ECO:0000313" key="8">
    <source>
        <dbReference type="EMBL" id="MBC6679151.1"/>
    </source>
</evidence>
<keyword evidence="4 7" id="KW-0472">Membrane</keyword>
<feature type="site" description="Important for catalytic activity" evidence="7">
    <location>
        <position position="231"/>
    </location>
</feature>
<comment type="function">
    <text evidence="7">Functions as a peptidoglycan terminase that cleaves nascent peptidoglycan strands endolytically to terminate their elongation.</text>
</comment>
<dbReference type="GO" id="GO:0005886">
    <property type="term" value="C:plasma membrane"/>
    <property type="evidence" value="ECO:0007669"/>
    <property type="project" value="UniProtKB-UniRule"/>
</dbReference>
<gene>
    <name evidence="7 8" type="primary">mltG</name>
    <name evidence="8" type="ORF">H9L42_04845</name>
</gene>
<evidence type="ECO:0000256" key="5">
    <source>
        <dbReference type="ARBA" id="ARBA00023239"/>
    </source>
</evidence>
<dbReference type="Proteomes" id="UP000602647">
    <property type="component" value="Unassembled WGS sequence"/>
</dbReference>
<dbReference type="GO" id="GO:0009252">
    <property type="term" value="P:peptidoglycan biosynthetic process"/>
    <property type="evidence" value="ECO:0007669"/>
    <property type="project" value="UniProtKB-UniRule"/>
</dbReference>
<dbReference type="PANTHER" id="PTHR30518">
    <property type="entry name" value="ENDOLYTIC MUREIN TRANSGLYCOSYLASE"/>
    <property type="match status" value="1"/>
</dbReference>
<dbReference type="HAMAP" id="MF_02065">
    <property type="entry name" value="MltG"/>
    <property type="match status" value="1"/>
</dbReference>
<evidence type="ECO:0000256" key="6">
    <source>
        <dbReference type="ARBA" id="ARBA00023316"/>
    </source>
</evidence>
<keyword evidence="3 7" id="KW-1133">Transmembrane helix</keyword>
<dbReference type="Pfam" id="PF02618">
    <property type="entry name" value="YceG"/>
    <property type="match status" value="1"/>
</dbReference>
<proteinExistence type="inferred from homology"/>
<evidence type="ECO:0000313" key="9">
    <source>
        <dbReference type="Proteomes" id="UP000602647"/>
    </source>
</evidence>
<dbReference type="EMBL" id="JACRYT010000003">
    <property type="protein sequence ID" value="MBC6679151.1"/>
    <property type="molecule type" value="Genomic_DNA"/>
</dbReference>
<comment type="similarity">
    <text evidence="7">Belongs to the transglycosylase MltG family.</text>
</comment>
<keyword evidence="6 7" id="KW-0961">Cell wall biogenesis/degradation</keyword>
<dbReference type="NCBIfam" id="TIGR00247">
    <property type="entry name" value="endolytic transglycosylase MltG"/>
    <property type="match status" value="1"/>
</dbReference>